<sequence>MLLRRFQPAAARPLRSGAFPIPVLSPAQLSRARNLAAAPFTTSRALRDDVASANHYETLKVAHDASPSDIKKSFYALSKTHHPDHNRNDPDASRKFHAIAEAYSVLGTPAKRAAYDRSLPSSSSSSSHDRRGSYHSTGPAGGRPASGLSRRRTTFRGPPPSFYRSGGWGQQSAKRKEAHEGSAGDGTGTAGASAQPGMGPGQDPYRHTRSGKVSHFDSQTHTKSQSRQDSRRAHRIAGTEVPIGAQETSVGAFMVVSGILFFSFFIPYVAFVGLRRKKKDGKY</sequence>
<gene>
    <name evidence="4" type="ORF">LY79DRAFT_671466</name>
</gene>
<dbReference type="SMART" id="SM00271">
    <property type="entry name" value="DnaJ"/>
    <property type="match status" value="1"/>
</dbReference>
<dbReference type="InterPro" id="IPR001623">
    <property type="entry name" value="DnaJ_domain"/>
</dbReference>
<feature type="compositionally biased region" description="Basic and acidic residues" evidence="1">
    <location>
        <begin position="214"/>
        <end position="231"/>
    </location>
</feature>
<dbReference type="Pfam" id="PF00226">
    <property type="entry name" value="DnaJ"/>
    <property type="match status" value="1"/>
</dbReference>
<feature type="transmembrane region" description="Helical" evidence="2">
    <location>
        <begin position="250"/>
        <end position="274"/>
    </location>
</feature>
<keyword evidence="2" id="KW-0812">Transmembrane</keyword>
<dbReference type="AlphaFoldDB" id="A0AAD8V133"/>
<feature type="region of interest" description="Disordered" evidence="1">
    <location>
        <begin position="115"/>
        <end position="234"/>
    </location>
</feature>
<accession>A0AAD8V133</accession>
<dbReference type="RefSeq" id="XP_060411932.1">
    <property type="nucleotide sequence ID" value="XM_060563918.1"/>
</dbReference>
<evidence type="ECO:0000259" key="3">
    <source>
        <dbReference type="PROSITE" id="PS50076"/>
    </source>
</evidence>
<name>A0AAD8V133_9PEZI</name>
<dbReference type="PANTHER" id="PTHR44873:SF1">
    <property type="entry name" value="DNAJ HOMOLOG SUBFAMILY C MEMBER 30, MITOCHONDRIAL"/>
    <property type="match status" value="1"/>
</dbReference>
<dbReference type="Gene3D" id="1.10.287.110">
    <property type="entry name" value="DnaJ domain"/>
    <property type="match status" value="1"/>
</dbReference>
<evidence type="ECO:0000256" key="1">
    <source>
        <dbReference type="SAM" id="MobiDB-lite"/>
    </source>
</evidence>
<dbReference type="SUPFAM" id="SSF46565">
    <property type="entry name" value="Chaperone J-domain"/>
    <property type="match status" value="1"/>
</dbReference>
<evidence type="ECO:0000313" key="5">
    <source>
        <dbReference type="Proteomes" id="UP001230504"/>
    </source>
</evidence>
<keyword evidence="2" id="KW-0472">Membrane</keyword>
<dbReference type="CDD" id="cd06257">
    <property type="entry name" value="DnaJ"/>
    <property type="match status" value="1"/>
</dbReference>
<dbReference type="PANTHER" id="PTHR44873">
    <property type="entry name" value="DNAJ HOMOLOG SUBFAMILY C MEMBER 30, MITOCHONDRIAL"/>
    <property type="match status" value="1"/>
</dbReference>
<dbReference type="GeneID" id="85448158"/>
<keyword evidence="2" id="KW-1133">Transmembrane helix</keyword>
<keyword evidence="5" id="KW-1185">Reference proteome</keyword>
<dbReference type="PROSITE" id="PS50076">
    <property type="entry name" value="DNAJ_2"/>
    <property type="match status" value="1"/>
</dbReference>
<organism evidence="4 5">
    <name type="scientific">Colletotrichum navitas</name>
    <dbReference type="NCBI Taxonomy" id="681940"/>
    <lineage>
        <taxon>Eukaryota</taxon>
        <taxon>Fungi</taxon>
        <taxon>Dikarya</taxon>
        <taxon>Ascomycota</taxon>
        <taxon>Pezizomycotina</taxon>
        <taxon>Sordariomycetes</taxon>
        <taxon>Hypocreomycetidae</taxon>
        <taxon>Glomerellales</taxon>
        <taxon>Glomerellaceae</taxon>
        <taxon>Colletotrichum</taxon>
        <taxon>Colletotrichum graminicola species complex</taxon>
    </lineage>
</organism>
<evidence type="ECO:0000313" key="4">
    <source>
        <dbReference type="EMBL" id="KAK1584871.1"/>
    </source>
</evidence>
<evidence type="ECO:0000256" key="2">
    <source>
        <dbReference type="SAM" id="Phobius"/>
    </source>
</evidence>
<feature type="domain" description="J" evidence="3">
    <location>
        <begin position="54"/>
        <end position="119"/>
    </location>
</feature>
<reference evidence="4" key="1">
    <citation type="submission" date="2021-06" db="EMBL/GenBank/DDBJ databases">
        <title>Comparative genomics, transcriptomics and evolutionary studies reveal genomic signatures of adaptation to plant cell wall in hemibiotrophic fungi.</title>
        <authorList>
            <consortium name="DOE Joint Genome Institute"/>
            <person name="Baroncelli R."/>
            <person name="Diaz J.F."/>
            <person name="Benocci T."/>
            <person name="Peng M."/>
            <person name="Battaglia E."/>
            <person name="Haridas S."/>
            <person name="Andreopoulos W."/>
            <person name="Labutti K."/>
            <person name="Pangilinan J."/>
            <person name="Floch G.L."/>
            <person name="Makela M.R."/>
            <person name="Henrissat B."/>
            <person name="Grigoriev I.V."/>
            <person name="Crouch J.A."/>
            <person name="De Vries R.P."/>
            <person name="Sukno S.A."/>
            <person name="Thon M.R."/>
        </authorList>
    </citation>
    <scope>NUCLEOTIDE SEQUENCE</scope>
    <source>
        <strain evidence="4">CBS 125086</strain>
    </source>
</reference>
<dbReference type="EMBL" id="JAHLJV010000050">
    <property type="protein sequence ID" value="KAK1584871.1"/>
    <property type="molecule type" value="Genomic_DNA"/>
</dbReference>
<dbReference type="PRINTS" id="PR00625">
    <property type="entry name" value="JDOMAIN"/>
</dbReference>
<dbReference type="Proteomes" id="UP001230504">
    <property type="component" value="Unassembled WGS sequence"/>
</dbReference>
<dbReference type="InterPro" id="IPR036869">
    <property type="entry name" value="J_dom_sf"/>
</dbReference>
<proteinExistence type="predicted"/>
<comment type="caution">
    <text evidence="4">The sequence shown here is derived from an EMBL/GenBank/DDBJ whole genome shotgun (WGS) entry which is preliminary data.</text>
</comment>
<protein>
    <submittedName>
        <fullName evidence="4">DnaJ domain-containing protein</fullName>
    </submittedName>
</protein>
<dbReference type="InterPro" id="IPR053025">
    <property type="entry name" value="Mito_ATP_Synthase-Asso"/>
</dbReference>